<proteinExistence type="predicted"/>
<dbReference type="PROSITE" id="PS50234">
    <property type="entry name" value="VWFA"/>
    <property type="match status" value="1"/>
</dbReference>
<dbReference type="GO" id="GO:0006289">
    <property type="term" value="P:nucleotide-excision repair"/>
    <property type="evidence" value="ECO:0007669"/>
    <property type="project" value="TreeGrafter"/>
</dbReference>
<name>A0A5J4WYT3_9EUKA</name>
<comment type="caution">
    <text evidence="2">The sequence shown here is derived from an EMBL/GenBank/DDBJ whole genome shotgun (WGS) entry which is preliminary data.</text>
</comment>
<sequence length="306" mass="34448">MSRNTKTILRNLIVIIDQSEKMKQNDYNPSRNAMVRSSLIQFIGKFFDQNPLSRMGLVMMKKGKAAIVSDLNGNADELKSFITRQEEECKGEVSVQHGLTIAITCLRFAPTFGSREILLIFGSGRTFDSSDMQKTIKDLQLNKIKVSVISLGSELHILAMLARETGGVHFVPLDEKHLQEIFQQQIAIKSFSSDRKVNEITKKKQLIFEQHSLSSSSSTELISSELSNPIKERIPTHASLIPMGFPSALSPEYAKLIQYSPLSPISRNIHTYNVSQQIYQCPRYSLHNCPSCEVMKMKVSQSSISF</sequence>
<dbReference type="Gene3D" id="3.40.50.410">
    <property type="entry name" value="von Willebrand factor, type A domain"/>
    <property type="match status" value="1"/>
</dbReference>
<dbReference type="Proteomes" id="UP000324800">
    <property type="component" value="Unassembled WGS sequence"/>
</dbReference>
<dbReference type="InterPro" id="IPR007198">
    <property type="entry name" value="Ssl1-like"/>
</dbReference>
<dbReference type="InterPro" id="IPR036465">
    <property type="entry name" value="vWFA_dom_sf"/>
</dbReference>
<evidence type="ECO:0000313" key="3">
    <source>
        <dbReference type="Proteomes" id="UP000324800"/>
    </source>
</evidence>
<accession>A0A5J4WYT3</accession>
<dbReference type="GO" id="GO:0006357">
    <property type="term" value="P:regulation of transcription by RNA polymerase II"/>
    <property type="evidence" value="ECO:0007669"/>
    <property type="project" value="TreeGrafter"/>
</dbReference>
<evidence type="ECO:0000313" key="2">
    <source>
        <dbReference type="EMBL" id="KAA6399505.1"/>
    </source>
</evidence>
<organism evidence="2 3">
    <name type="scientific">Streblomastix strix</name>
    <dbReference type="NCBI Taxonomy" id="222440"/>
    <lineage>
        <taxon>Eukaryota</taxon>
        <taxon>Metamonada</taxon>
        <taxon>Preaxostyla</taxon>
        <taxon>Oxymonadida</taxon>
        <taxon>Streblomastigidae</taxon>
        <taxon>Streblomastix</taxon>
    </lineage>
</organism>
<dbReference type="InterPro" id="IPR002035">
    <property type="entry name" value="VWF_A"/>
</dbReference>
<feature type="domain" description="VWFA" evidence="1">
    <location>
        <begin position="11"/>
        <end position="186"/>
    </location>
</feature>
<dbReference type="GO" id="GO:0005675">
    <property type="term" value="C:transcription factor TFIIH holo complex"/>
    <property type="evidence" value="ECO:0007669"/>
    <property type="project" value="TreeGrafter"/>
</dbReference>
<dbReference type="SMART" id="SM00327">
    <property type="entry name" value="VWA"/>
    <property type="match status" value="1"/>
</dbReference>
<protein>
    <submittedName>
        <fullName evidence="2">Putative general transcription factor TFIIH subunit 2</fullName>
    </submittedName>
</protein>
<dbReference type="Pfam" id="PF04056">
    <property type="entry name" value="Ssl1"/>
    <property type="match status" value="1"/>
</dbReference>
<dbReference type="PANTHER" id="PTHR12695">
    <property type="entry name" value="GENERAL TRANSCRIPTION FACTOR IIH SUBUNIT 2"/>
    <property type="match status" value="1"/>
</dbReference>
<dbReference type="OrthoDB" id="284275at2759"/>
<dbReference type="AlphaFoldDB" id="A0A5J4WYT3"/>
<dbReference type="PANTHER" id="PTHR12695:SF2">
    <property type="entry name" value="GENERAL TRANSCRIPTION FACTOR IIH SUBUNIT 2-RELATED"/>
    <property type="match status" value="1"/>
</dbReference>
<dbReference type="SUPFAM" id="SSF53300">
    <property type="entry name" value="vWA-like"/>
    <property type="match status" value="1"/>
</dbReference>
<evidence type="ECO:0000259" key="1">
    <source>
        <dbReference type="PROSITE" id="PS50234"/>
    </source>
</evidence>
<reference evidence="2 3" key="1">
    <citation type="submission" date="2019-03" db="EMBL/GenBank/DDBJ databases">
        <title>Single cell metagenomics reveals metabolic interactions within the superorganism composed of flagellate Streblomastix strix and complex community of Bacteroidetes bacteria on its surface.</title>
        <authorList>
            <person name="Treitli S.C."/>
            <person name="Kolisko M."/>
            <person name="Husnik F."/>
            <person name="Keeling P."/>
            <person name="Hampl V."/>
        </authorList>
    </citation>
    <scope>NUCLEOTIDE SEQUENCE [LARGE SCALE GENOMIC DNA]</scope>
    <source>
        <strain evidence="2">ST1C</strain>
    </source>
</reference>
<dbReference type="EMBL" id="SNRW01000737">
    <property type="protein sequence ID" value="KAA6399505.1"/>
    <property type="molecule type" value="Genomic_DNA"/>
</dbReference>
<gene>
    <name evidence="2" type="ORF">EZS28_004963</name>
</gene>